<dbReference type="Pfam" id="PF18818">
    <property type="entry name" value="MPTase-PolyVal"/>
    <property type="match status" value="1"/>
</dbReference>
<feature type="domain" description="Polyvalent protein metallopeptidase" evidence="2">
    <location>
        <begin position="151"/>
        <end position="280"/>
    </location>
</feature>
<dbReference type="GO" id="GO:0003697">
    <property type="term" value="F:single-stranded DNA binding"/>
    <property type="evidence" value="ECO:0007669"/>
    <property type="project" value="InterPro"/>
</dbReference>
<evidence type="ECO:0000313" key="3">
    <source>
        <dbReference type="EMBL" id="MBM3094871.1"/>
    </source>
</evidence>
<dbReference type="PIRSF" id="PIRSF037112">
    <property type="entry name" value="Antirestriction_ArdC"/>
    <property type="match status" value="1"/>
</dbReference>
<gene>
    <name evidence="3" type="ORF">GFB56_29450</name>
</gene>
<dbReference type="InterPro" id="IPR013610">
    <property type="entry name" value="ArdC_N"/>
</dbReference>
<feature type="domain" description="N-terminal" evidence="1">
    <location>
        <begin position="6"/>
        <end position="125"/>
    </location>
</feature>
<proteinExistence type="predicted"/>
<protein>
    <submittedName>
        <fullName evidence="3">DUF1738 domain-containing protein</fullName>
    </submittedName>
</protein>
<comment type="caution">
    <text evidence="3">The sequence shown here is derived from an EMBL/GenBank/DDBJ whole genome shotgun (WGS) entry which is preliminary data.</text>
</comment>
<dbReference type="EMBL" id="WXFA01000033">
    <property type="protein sequence ID" value="MBM3094871.1"/>
    <property type="molecule type" value="Genomic_DNA"/>
</dbReference>
<evidence type="ECO:0000313" key="4">
    <source>
        <dbReference type="Proteomes" id="UP000744980"/>
    </source>
</evidence>
<reference evidence="3 4" key="1">
    <citation type="submission" date="2020-01" db="EMBL/GenBank/DDBJ databases">
        <title>Draft genome assembly of Ensifer adhaerens T173.</title>
        <authorList>
            <person name="Craig J.E."/>
            <person name="Stinchcombe J.R."/>
        </authorList>
    </citation>
    <scope>NUCLEOTIDE SEQUENCE [LARGE SCALE GENOMIC DNA]</scope>
    <source>
        <strain evidence="3 4">T173</strain>
    </source>
</reference>
<dbReference type="Pfam" id="PF08401">
    <property type="entry name" value="ArdcN"/>
    <property type="match status" value="1"/>
</dbReference>
<dbReference type="Proteomes" id="UP000744980">
    <property type="component" value="Unassembled WGS sequence"/>
</dbReference>
<name>A0AAW4FU60_9HYPH</name>
<sequence>MQTKRDTYQVITDTILQALENCGPCERPWVSPSPTMPVNAMSGHEYRGTNVVMLWVAAQEAGYAQNQWATFKQWSERGASVRKGEKGTPVIWFKMLERGGNDVSDAGADDDNDRRIPCARLSWVFNVAQVNGYQPEKAQTPEDNHVSPIDKADALITASGAKIRHEGALAFYRPSTDEIVLPPQHLFTGTSTSSATEAYYGVALHELTHWSAPRLKRDFGKRFGDDAYAAEELVAELGAAFLCARLGVSAEPRADHAKYLHNWIKILKGDRKAFITAASKASEASDYLLTLNSPERQEAA</sequence>
<dbReference type="InterPro" id="IPR017113">
    <property type="entry name" value="Antirestriction_ArdC"/>
</dbReference>
<dbReference type="RefSeq" id="WP_203529392.1">
    <property type="nucleotide sequence ID" value="NZ_CP083371.1"/>
</dbReference>
<dbReference type="AlphaFoldDB" id="A0AAW4FU60"/>
<keyword evidence="4" id="KW-1185">Reference proteome</keyword>
<evidence type="ECO:0000259" key="1">
    <source>
        <dbReference type="Pfam" id="PF08401"/>
    </source>
</evidence>
<dbReference type="InterPro" id="IPR041459">
    <property type="entry name" value="MPTase-PolyVal"/>
</dbReference>
<organism evidence="3 4">
    <name type="scientific">Ensifer canadensis</name>
    <dbReference type="NCBI Taxonomy" id="555315"/>
    <lineage>
        <taxon>Bacteria</taxon>
        <taxon>Pseudomonadati</taxon>
        <taxon>Pseudomonadota</taxon>
        <taxon>Alphaproteobacteria</taxon>
        <taxon>Hyphomicrobiales</taxon>
        <taxon>Rhizobiaceae</taxon>
        <taxon>Sinorhizobium/Ensifer group</taxon>
        <taxon>Ensifer</taxon>
    </lineage>
</organism>
<evidence type="ECO:0000259" key="2">
    <source>
        <dbReference type="Pfam" id="PF18818"/>
    </source>
</evidence>
<accession>A0AAW4FU60</accession>